<dbReference type="Proteomes" id="UP000661280">
    <property type="component" value="Chromosome 5"/>
</dbReference>
<dbReference type="CDD" id="cd22584">
    <property type="entry name" value="Rcat_RBR_unk"/>
    <property type="match status" value="1"/>
</dbReference>
<dbReference type="PANTHER" id="PTHR11685">
    <property type="entry name" value="RBR FAMILY RING FINGER AND IBR DOMAIN-CONTAINING"/>
    <property type="match status" value="1"/>
</dbReference>
<dbReference type="Gene3D" id="3.30.40.10">
    <property type="entry name" value="Zinc/RING finger domain, C3HC4 (zinc finger)"/>
    <property type="match status" value="1"/>
</dbReference>
<name>A0A7R7WCZ8_ASPKA</name>
<feature type="domain" description="RING-type" evidence="9">
    <location>
        <begin position="187"/>
        <end position="380"/>
    </location>
</feature>
<evidence type="ECO:0000313" key="10">
    <source>
        <dbReference type="EMBL" id="BCS00224.1"/>
    </source>
</evidence>
<dbReference type="InterPro" id="IPR002867">
    <property type="entry name" value="IBR_dom"/>
</dbReference>
<proteinExistence type="predicted"/>
<dbReference type="AlphaFoldDB" id="A0A7R7WCZ8"/>
<gene>
    <name evidence="10" type="ORF">AKAW2_50565S</name>
</gene>
<dbReference type="Pfam" id="PF01485">
    <property type="entry name" value="IBR"/>
    <property type="match status" value="1"/>
</dbReference>
<dbReference type="GO" id="GO:0016567">
    <property type="term" value="P:protein ubiquitination"/>
    <property type="evidence" value="ECO:0007669"/>
    <property type="project" value="InterPro"/>
</dbReference>
<keyword evidence="8" id="KW-0862">Zinc</keyword>
<dbReference type="InterPro" id="IPR044066">
    <property type="entry name" value="TRIAD_supradom"/>
</dbReference>
<evidence type="ECO:0000256" key="2">
    <source>
        <dbReference type="ARBA" id="ARBA00012251"/>
    </source>
</evidence>
<keyword evidence="5" id="KW-0677">Repeat</keyword>
<dbReference type="PROSITE" id="PS51873">
    <property type="entry name" value="TRIAD"/>
    <property type="match status" value="1"/>
</dbReference>
<evidence type="ECO:0000256" key="7">
    <source>
        <dbReference type="ARBA" id="ARBA00022786"/>
    </source>
</evidence>
<evidence type="ECO:0000256" key="6">
    <source>
        <dbReference type="ARBA" id="ARBA00022771"/>
    </source>
</evidence>
<organism evidence="10 11">
    <name type="scientific">Aspergillus kawachii</name>
    <name type="common">White koji mold</name>
    <name type="synonym">Aspergillus awamori var. kawachi</name>
    <dbReference type="NCBI Taxonomy" id="1069201"/>
    <lineage>
        <taxon>Eukaryota</taxon>
        <taxon>Fungi</taxon>
        <taxon>Dikarya</taxon>
        <taxon>Ascomycota</taxon>
        <taxon>Pezizomycotina</taxon>
        <taxon>Eurotiomycetes</taxon>
        <taxon>Eurotiomycetidae</taxon>
        <taxon>Eurotiales</taxon>
        <taxon>Aspergillaceae</taxon>
        <taxon>Aspergillus</taxon>
        <taxon>Aspergillus subgen. Circumdati</taxon>
    </lineage>
</organism>
<evidence type="ECO:0000259" key="9">
    <source>
        <dbReference type="PROSITE" id="PS51873"/>
    </source>
</evidence>
<dbReference type="CDD" id="cd20335">
    <property type="entry name" value="BRcat_RBR"/>
    <property type="match status" value="1"/>
</dbReference>
<keyword evidence="11" id="KW-1185">Reference proteome</keyword>
<dbReference type="EMBL" id="AP024429">
    <property type="protein sequence ID" value="BCS00224.1"/>
    <property type="molecule type" value="Genomic_DNA"/>
</dbReference>
<dbReference type="InterPro" id="IPR031127">
    <property type="entry name" value="E3_UB_ligase_RBR"/>
</dbReference>
<dbReference type="PROSITE" id="PS00518">
    <property type="entry name" value="ZF_RING_1"/>
    <property type="match status" value="1"/>
</dbReference>
<keyword evidence="7" id="KW-0833">Ubl conjugation pathway</keyword>
<comment type="catalytic activity">
    <reaction evidence="1">
        <text>[E2 ubiquitin-conjugating enzyme]-S-ubiquitinyl-L-cysteine + [acceptor protein]-L-lysine = [E2 ubiquitin-conjugating enzyme]-L-cysteine + [acceptor protein]-N(6)-ubiquitinyl-L-lysine.</text>
        <dbReference type="EC" id="2.3.2.31"/>
    </reaction>
</comment>
<dbReference type="OrthoDB" id="9977870at2759"/>
<protein>
    <recommendedName>
        <fullName evidence="2">RBR-type E3 ubiquitin transferase</fullName>
        <ecNumber evidence="2">2.3.2.31</ecNumber>
    </recommendedName>
</protein>
<dbReference type="GeneID" id="64961545"/>
<evidence type="ECO:0000256" key="8">
    <source>
        <dbReference type="ARBA" id="ARBA00022833"/>
    </source>
</evidence>
<evidence type="ECO:0000256" key="1">
    <source>
        <dbReference type="ARBA" id="ARBA00001798"/>
    </source>
</evidence>
<sequence>MFGFEKTSRKSKRQDTMACVLDSGMDQPTFDLIVQLQLQETDLYFESSKGKARDPTDEELAFHLQNEEWGNISQYLQDRRMAMSFATAVQADGHVLAETQVEEEIASKDRILARQLTEDGSNVLPSELMSESAVLDEETLAKLQILYVNNMEDYNLTGDLDTGKSEENDCAESSAQAIRRAGHSLPRARRCVACRELTDFVNVIRAPCRHEYCRSCLADLFKSSMTDESLFPPRCCRQPISLTTARIFLEFDLVEQYQRKKVEYETPNRTYCYSPECGSFIDMYHISGEVATCPDCGHTTCTNCKGRAHTGDCPDDTSLQQLLATAQENGWQRCFSCWRVVELNYGCNHMICRCGAEFCYNCGLQWKNCQCEQWNEHRLLARAYQIIDREADQPAAAALPQDADEALVEGQLVPEAHEPQFQTQQVHSEDTIVAGEEPIAALPSPTTRTARDVLVARTMQELRDNHECGHSKWKYLRGPHRCEECFHHLREYIFECRQCRIQACNRCRRNRL</sequence>
<reference evidence="10" key="1">
    <citation type="submission" date="2021-01" db="EMBL/GenBank/DDBJ databases">
        <authorList>
            <consortium name="Aspergillus luchuensis mut. kawachii IFO 4304 genome sequencing consortium"/>
            <person name="Kazuki M."/>
            <person name="Futagami T."/>
        </authorList>
    </citation>
    <scope>NUCLEOTIDE SEQUENCE</scope>
    <source>
        <strain evidence="10">IFO 4308</strain>
    </source>
</reference>
<reference evidence="10" key="2">
    <citation type="submission" date="2021-02" db="EMBL/GenBank/DDBJ databases">
        <title>Aspergillus luchuensis mut. kawachii IFO 4304 genome sequence.</title>
        <authorList>
            <person name="Mori K."/>
            <person name="Kadooka C."/>
            <person name="Goto M."/>
            <person name="Futagami T."/>
        </authorList>
    </citation>
    <scope>NUCLEOTIDE SEQUENCE</scope>
    <source>
        <strain evidence="10">IFO 4308</strain>
    </source>
</reference>
<dbReference type="KEGG" id="aluc:AKAW2_50565S"/>
<dbReference type="Gene3D" id="1.20.120.1750">
    <property type="match status" value="1"/>
</dbReference>
<evidence type="ECO:0000256" key="4">
    <source>
        <dbReference type="ARBA" id="ARBA00022723"/>
    </source>
</evidence>
<evidence type="ECO:0000313" key="11">
    <source>
        <dbReference type="Proteomes" id="UP000661280"/>
    </source>
</evidence>
<keyword evidence="6" id="KW-0863">Zinc-finger</keyword>
<evidence type="ECO:0000256" key="3">
    <source>
        <dbReference type="ARBA" id="ARBA00022679"/>
    </source>
</evidence>
<keyword evidence="4" id="KW-0479">Metal-binding</keyword>
<dbReference type="GO" id="GO:0061630">
    <property type="term" value="F:ubiquitin protein ligase activity"/>
    <property type="evidence" value="ECO:0007669"/>
    <property type="project" value="UniProtKB-EC"/>
</dbReference>
<dbReference type="SUPFAM" id="SSF57850">
    <property type="entry name" value="RING/U-box"/>
    <property type="match status" value="3"/>
</dbReference>
<dbReference type="SMART" id="SM00647">
    <property type="entry name" value="IBR"/>
    <property type="match status" value="2"/>
</dbReference>
<dbReference type="InterPro" id="IPR013083">
    <property type="entry name" value="Znf_RING/FYVE/PHD"/>
</dbReference>
<dbReference type="GO" id="GO:0008270">
    <property type="term" value="F:zinc ion binding"/>
    <property type="evidence" value="ECO:0007669"/>
    <property type="project" value="UniProtKB-KW"/>
</dbReference>
<keyword evidence="3" id="KW-0808">Transferase</keyword>
<dbReference type="InterPro" id="IPR017907">
    <property type="entry name" value="Znf_RING_CS"/>
</dbReference>
<dbReference type="RefSeq" id="XP_041543986.1">
    <property type="nucleotide sequence ID" value="XM_041690397.1"/>
</dbReference>
<evidence type="ECO:0000256" key="5">
    <source>
        <dbReference type="ARBA" id="ARBA00022737"/>
    </source>
</evidence>
<dbReference type="EC" id="2.3.2.31" evidence="2"/>
<accession>A0A7R7WCZ8</accession>